<feature type="chain" id="PRO_5046585523" description="Esterase-like activity of phytase family protein" evidence="3">
    <location>
        <begin position="24"/>
        <end position="355"/>
    </location>
</feature>
<evidence type="ECO:0000256" key="3">
    <source>
        <dbReference type="SAM" id="SignalP"/>
    </source>
</evidence>
<dbReference type="RefSeq" id="WP_026418305.1">
    <property type="nucleotide sequence ID" value="NZ_AUBJ02000001.1"/>
</dbReference>
<evidence type="ECO:0000313" key="4">
    <source>
        <dbReference type="EMBL" id="MCP2331789.1"/>
    </source>
</evidence>
<keyword evidence="3" id="KW-0732">Signal</keyword>
<dbReference type="Proteomes" id="UP000791080">
    <property type="component" value="Unassembled WGS sequence"/>
</dbReference>
<reference evidence="4 5" key="2">
    <citation type="submission" date="2022-06" db="EMBL/GenBank/DDBJ databases">
        <title>Genomic Encyclopedia of Type Strains, Phase I: the one thousand microbial genomes (KMG-I) project.</title>
        <authorList>
            <person name="Kyrpides N."/>
        </authorList>
    </citation>
    <scope>NUCLEOTIDE SEQUENCE [LARGE SCALE GENOMIC DNA]</scope>
    <source>
        <strain evidence="4 5">DSM 43889</strain>
    </source>
</reference>
<comment type="caution">
    <text evidence="4">The sequence shown here is derived from an EMBL/GenBank/DDBJ whole genome shotgun (WGS) entry which is preliminary data.</text>
</comment>
<evidence type="ECO:0000256" key="2">
    <source>
        <dbReference type="SAM" id="Phobius"/>
    </source>
</evidence>
<evidence type="ECO:0008006" key="6">
    <source>
        <dbReference type="Google" id="ProtNLM"/>
    </source>
</evidence>
<keyword evidence="2" id="KW-0812">Transmembrane</keyword>
<accession>A0ABT1JHL9</accession>
<name>A0ABT1JHL9_ACTCY</name>
<keyword evidence="2" id="KW-0472">Membrane</keyword>
<protein>
    <recommendedName>
        <fullName evidence="6">Esterase-like activity of phytase family protein</fullName>
    </recommendedName>
</protein>
<gene>
    <name evidence="4" type="ORF">G443_002059</name>
</gene>
<dbReference type="SUPFAM" id="SSF101898">
    <property type="entry name" value="NHL repeat"/>
    <property type="match status" value="1"/>
</dbReference>
<dbReference type="EMBL" id="AUBJ02000001">
    <property type="protein sequence ID" value="MCP2331789.1"/>
    <property type="molecule type" value="Genomic_DNA"/>
</dbReference>
<feature type="compositionally biased region" description="Basic and acidic residues" evidence="1">
    <location>
        <begin position="309"/>
        <end position="318"/>
    </location>
</feature>
<keyword evidence="5" id="KW-1185">Reference proteome</keyword>
<sequence length="355" mass="37422">MAVSSAVLGVVALTVLGSVPAAAEARPPEPVELCRMSDPRLTMVSGIASDGTHWYVVNDHDPQVQVFVLNRDCSVARVITTGIDHYDVGDVAVAPDGTIWVAETGDNRRRREHVAFVRITPDGVASLHRMTYPRGPHDAEALLLDRDGVPHIVTKEIFGTAYVYRPAEPLRTPGPVPLEEVGSVRFRSTTTPGGPIPEMVGSVAVTGGSVSADGTVVALRTYTEAYLFSAPDGDVVEALAGEPVNIPIPDEPQGEAVALEPDGTLLSTSEGENQPIRAYPGAVELLAEAERSRGSTASGEVPSEEEDRGEAGRDHGEDAALSADDEGMPGWQALGIAGLLAALLTWVVSRSRRAT</sequence>
<proteinExistence type="predicted"/>
<evidence type="ECO:0000313" key="5">
    <source>
        <dbReference type="Proteomes" id="UP000791080"/>
    </source>
</evidence>
<feature type="region of interest" description="Disordered" evidence="1">
    <location>
        <begin position="289"/>
        <end position="326"/>
    </location>
</feature>
<reference evidence="4 5" key="1">
    <citation type="submission" date="2013-07" db="EMBL/GenBank/DDBJ databases">
        <authorList>
            <consortium name="DOE Joint Genome Institute"/>
            <person name="Reeve W."/>
            <person name="Huntemann M."/>
            <person name="Han J."/>
            <person name="Chen A."/>
            <person name="Kyrpides N."/>
            <person name="Mavromatis K."/>
            <person name="Markowitz V."/>
            <person name="Palaniappan K."/>
            <person name="Ivanova N."/>
            <person name="Schaumberg A."/>
            <person name="Pati A."/>
            <person name="Liolios K."/>
            <person name="Nordberg H.P."/>
            <person name="Cantor M.N."/>
            <person name="Hua S.X."/>
            <person name="Woyke T."/>
        </authorList>
    </citation>
    <scope>NUCLEOTIDE SEQUENCE [LARGE SCALE GENOMIC DNA]</scope>
    <source>
        <strain evidence="4 5">DSM 43889</strain>
    </source>
</reference>
<feature type="transmembrane region" description="Helical" evidence="2">
    <location>
        <begin position="330"/>
        <end position="349"/>
    </location>
</feature>
<feature type="signal peptide" evidence="3">
    <location>
        <begin position="1"/>
        <end position="23"/>
    </location>
</feature>
<organism evidence="4 5">
    <name type="scientific">Actinoalloteichus caeruleus DSM 43889</name>
    <dbReference type="NCBI Taxonomy" id="1120930"/>
    <lineage>
        <taxon>Bacteria</taxon>
        <taxon>Bacillati</taxon>
        <taxon>Actinomycetota</taxon>
        <taxon>Actinomycetes</taxon>
        <taxon>Pseudonocardiales</taxon>
        <taxon>Pseudonocardiaceae</taxon>
        <taxon>Actinoalloteichus</taxon>
        <taxon>Actinoalloteichus cyanogriseus</taxon>
    </lineage>
</organism>
<evidence type="ECO:0000256" key="1">
    <source>
        <dbReference type="SAM" id="MobiDB-lite"/>
    </source>
</evidence>
<keyword evidence="2" id="KW-1133">Transmembrane helix</keyword>